<evidence type="ECO:0000313" key="9">
    <source>
        <dbReference type="Proteomes" id="UP000009100"/>
    </source>
</evidence>
<sequence length="177" mass="19867">MYVISVVLALSLLTDAVTTAWAFASKSSFRKSTTIKSIVSAVLILLSRHLRDPMRKAELCWLPLTSHSVSKGRVTVMAKQSMKAREAKRAKLVVKFAEKRSALKVIISDVNASEEDRWNAVLKLQSLPRDSSASRQRNRCNQTGRPHGYLRKFGLSRIKVREACMKGEIPGLRKASW</sequence>
<accession>B7VLE4</accession>
<evidence type="ECO:0000256" key="6">
    <source>
        <dbReference type="ARBA" id="ARBA00047110"/>
    </source>
</evidence>
<keyword evidence="3 7" id="KW-0689">Ribosomal protein</keyword>
<protein>
    <recommendedName>
        <fullName evidence="5 7">Small ribosomal subunit protein uS14</fullName>
    </recommendedName>
</protein>
<dbReference type="InterPro" id="IPR018271">
    <property type="entry name" value="Ribosomal_uS14_CS"/>
</dbReference>
<name>B7VLE4_VIBA3</name>
<dbReference type="InterPro" id="IPR001209">
    <property type="entry name" value="Ribosomal_uS14"/>
</dbReference>
<evidence type="ECO:0000256" key="4">
    <source>
        <dbReference type="ARBA" id="ARBA00023274"/>
    </source>
</evidence>
<dbReference type="KEGG" id="vsp:VS_2818"/>
<dbReference type="Gene3D" id="1.10.287.1480">
    <property type="match status" value="1"/>
</dbReference>
<reference evidence="8 9" key="1">
    <citation type="submission" date="2009-02" db="EMBL/GenBank/DDBJ databases">
        <title>Vibrio splendidus str. LGP32 complete genome.</title>
        <authorList>
            <person name="Mazel D."/>
            <person name="Le Roux F."/>
        </authorList>
    </citation>
    <scope>NUCLEOTIDE SEQUENCE [LARGE SCALE GENOMIC DNA]</scope>
    <source>
        <strain evidence="8 9">LGP32</strain>
    </source>
</reference>
<dbReference type="SUPFAM" id="SSF57716">
    <property type="entry name" value="Glucocorticoid receptor-like (DNA-binding domain)"/>
    <property type="match status" value="1"/>
</dbReference>
<dbReference type="PROSITE" id="PS00527">
    <property type="entry name" value="RIBOSOMAL_S14"/>
    <property type="match status" value="1"/>
</dbReference>
<dbReference type="GO" id="GO:0006412">
    <property type="term" value="P:translation"/>
    <property type="evidence" value="ECO:0007669"/>
    <property type="project" value="UniProtKB-UniRule"/>
</dbReference>
<dbReference type="GO" id="GO:0003735">
    <property type="term" value="F:structural constituent of ribosome"/>
    <property type="evidence" value="ECO:0007669"/>
    <property type="project" value="InterPro"/>
</dbReference>
<evidence type="ECO:0000256" key="7">
    <source>
        <dbReference type="HAMAP-Rule" id="MF_00537"/>
    </source>
</evidence>
<dbReference type="PANTHER" id="PTHR19836:SF19">
    <property type="entry name" value="SMALL RIBOSOMAL SUBUNIT PROTEIN US14M"/>
    <property type="match status" value="1"/>
</dbReference>
<comment type="subunit">
    <text evidence="6 7">Part of the 30S ribosomal subunit. Contacts proteins S3 and S10.</text>
</comment>
<dbReference type="NCBIfam" id="NF006477">
    <property type="entry name" value="PRK08881.1"/>
    <property type="match status" value="1"/>
</dbReference>
<keyword evidence="7" id="KW-0694">RNA-binding</keyword>
<dbReference type="eggNOG" id="COG0199">
    <property type="taxonomic scope" value="Bacteria"/>
</dbReference>
<dbReference type="EMBL" id="FM954972">
    <property type="protein sequence ID" value="CAV20110.1"/>
    <property type="molecule type" value="Genomic_DNA"/>
</dbReference>
<keyword evidence="7" id="KW-0699">rRNA-binding</keyword>
<dbReference type="AlphaFoldDB" id="B7VLE4"/>
<dbReference type="PANTHER" id="PTHR19836">
    <property type="entry name" value="30S RIBOSOMAL PROTEIN S14"/>
    <property type="match status" value="1"/>
</dbReference>
<dbReference type="GO" id="GO:0015935">
    <property type="term" value="C:small ribosomal subunit"/>
    <property type="evidence" value="ECO:0007669"/>
    <property type="project" value="TreeGrafter"/>
</dbReference>
<gene>
    <name evidence="7" type="primary">rpsN</name>
    <name evidence="8" type="ordered locus">VS_2818</name>
</gene>
<dbReference type="HOGENOM" id="CLU_1517315_0_0_6"/>
<evidence type="ECO:0000256" key="3">
    <source>
        <dbReference type="ARBA" id="ARBA00022980"/>
    </source>
</evidence>
<comment type="similarity">
    <text evidence="2 7">Belongs to the universal ribosomal protein uS14 family.</text>
</comment>
<proteinExistence type="inferred from homology"/>
<evidence type="ECO:0000256" key="2">
    <source>
        <dbReference type="ARBA" id="ARBA00009083"/>
    </source>
</evidence>
<organism evidence="8 9">
    <name type="scientific">Vibrio atlanticus (strain LGP32)</name>
    <name type="common">Vibrio splendidus (strain Mel32)</name>
    <dbReference type="NCBI Taxonomy" id="575788"/>
    <lineage>
        <taxon>Bacteria</taxon>
        <taxon>Pseudomonadati</taxon>
        <taxon>Pseudomonadota</taxon>
        <taxon>Gammaproteobacteria</taxon>
        <taxon>Vibrionales</taxon>
        <taxon>Vibrionaceae</taxon>
        <taxon>Vibrio</taxon>
    </lineage>
</organism>
<dbReference type="STRING" id="575788.VS_2818"/>
<dbReference type="FunFam" id="1.10.287.1480:FF:000001">
    <property type="entry name" value="30S ribosomal protein S14"/>
    <property type="match status" value="1"/>
</dbReference>
<dbReference type="Proteomes" id="UP000009100">
    <property type="component" value="Chromosome 1"/>
</dbReference>
<evidence type="ECO:0000313" key="8">
    <source>
        <dbReference type="EMBL" id="CAV20110.1"/>
    </source>
</evidence>
<dbReference type="HAMAP" id="MF_00537">
    <property type="entry name" value="Ribosomal_uS14_1"/>
    <property type="match status" value="1"/>
</dbReference>
<dbReference type="InterPro" id="IPR023036">
    <property type="entry name" value="Ribosomal_uS14_bac/plastid"/>
</dbReference>
<dbReference type="GO" id="GO:0005737">
    <property type="term" value="C:cytoplasm"/>
    <property type="evidence" value="ECO:0007669"/>
    <property type="project" value="UniProtKB-ARBA"/>
</dbReference>
<keyword evidence="4 7" id="KW-0687">Ribonucleoprotein</keyword>
<dbReference type="Pfam" id="PF00253">
    <property type="entry name" value="Ribosomal_S14"/>
    <property type="match status" value="1"/>
</dbReference>
<dbReference type="GO" id="GO:0019843">
    <property type="term" value="F:rRNA binding"/>
    <property type="evidence" value="ECO:0007669"/>
    <property type="project" value="UniProtKB-UniRule"/>
</dbReference>
<comment type="function">
    <text evidence="1 7">Binds 16S rRNA, required for the assembly of 30S particles and may also be responsible for determining the conformation of the 16S rRNA at the A site.</text>
</comment>
<evidence type="ECO:0000256" key="5">
    <source>
        <dbReference type="ARBA" id="ARBA00035167"/>
    </source>
</evidence>
<evidence type="ECO:0000256" key="1">
    <source>
        <dbReference type="ARBA" id="ARBA00003686"/>
    </source>
</evidence>